<comment type="caution">
    <text evidence="1">The sequence shown here is derived from an EMBL/GenBank/DDBJ whole genome shotgun (WGS) entry which is preliminary data.</text>
</comment>
<protein>
    <submittedName>
        <fullName evidence="1">Uncharacterized protein</fullName>
    </submittedName>
</protein>
<dbReference type="AlphaFoldDB" id="A0A6N6NKK8"/>
<proteinExistence type="predicted"/>
<dbReference type="GeneID" id="98658189"/>
<name>A0A6N6NKK8_9ACTN</name>
<dbReference type="RefSeq" id="WP_158049848.1">
    <property type="nucleotide sequence ID" value="NZ_WAJR01000017.1"/>
</dbReference>
<evidence type="ECO:0000313" key="1">
    <source>
        <dbReference type="EMBL" id="KAB1640131.1"/>
    </source>
</evidence>
<sequence>MESTVVALTGGVVTLARVIAPNLRSRTVMEPKIDELTRHIEKYNCLIEHIYKLEQDVAVVRRDADTLEEKSDR</sequence>
<keyword evidence="2" id="KW-1185">Reference proteome</keyword>
<evidence type="ECO:0000313" key="2">
    <source>
        <dbReference type="Proteomes" id="UP000468668"/>
    </source>
</evidence>
<reference evidence="1 2" key="1">
    <citation type="submission" date="2019-09" db="EMBL/GenBank/DDBJ databases">
        <title>Whole genome shotgun sequencing (WGS) of Ellagibacter isourolithinifaciens DSM 104140(T) and Adlercreutzia muris DSM 29508(T).</title>
        <authorList>
            <person name="Stoll D.A."/>
            <person name="Danylec N."/>
            <person name="Huch M."/>
        </authorList>
    </citation>
    <scope>NUCLEOTIDE SEQUENCE [LARGE SCALE GENOMIC DNA]</scope>
    <source>
        <strain evidence="1 2">DSM 104140</strain>
    </source>
</reference>
<accession>A0A6N6NKK8</accession>
<organism evidence="1 2">
    <name type="scientific">Ellagibacter isourolithinifaciens</name>
    <dbReference type="NCBI Taxonomy" id="2137581"/>
    <lineage>
        <taxon>Bacteria</taxon>
        <taxon>Bacillati</taxon>
        <taxon>Actinomycetota</taxon>
        <taxon>Coriobacteriia</taxon>
        <taxon>Eggerthellales</taxon>
        <taxon>Eggerthellaceae</taxon>
        <taxon>Ellagibacter</taxon>
    </lineage>
</organism>
<dbReference type="Proteomes" id="UP000468668">
    <property type="component" value="Unassembled WGS sequence"/>
</dbReference>
<gene>
    <name evidence="1" type="ORF">F8C90_07185</name>
</gene>
<dbReference type="EMBL" id="WAJR01000017">
    <property type="protein sequence ID" value="KAB1640131.1"/>
    <property type="molecule type" value="Genomic_DNA"/>
</dbReference>
<dbReference type="OrthoDB" id="3192651at2"/>